<feature type="transmembrane region" description="Helical" evidence="4">
    <location>
        <begin position="40"/>
        <end position="57"/>
    </location>
</feature>
<dbReference type="RefSeq" id="WP_096495756.1">
    <property type="nucleotide sequence ID" value="NZ_CP023445.1"/>
</dbReference>
<dbReference type="AlphaFoldDB" id="A0A290ZA87"/>
<feature type="transmembrane region" description="Helical" evidence="4">
    <location>
        <begin position="12"/>
        <end position="34"/>
    </location>
</feature>
<dbReference type="KEGG" id="apre:CNX65_23805"/>
<dbReference type="GO" id="GO:0016020">
    <property type="term" value="C:membrane"/>
    <property type="evidence" value="ECO:0007669"/>
    <property type="project" value="InterPro"/>
</dbReference>
<accession>A0A290ZA87</accession>
<dbReference type="GO" id="GO:0004888">
    <property type="term" value="F:transmembrane signaling receptor activity"/>
    <property type="evidence" value="ECO:0007669"/>
    <property type="project" value="InterPro"/>
</dbReference>
<dbReference type="EMBL" id="CP023445">
    <property type="protein sequence ID" value="ATE55927.1"/>
    <property type="molecule type" value="Genomic_DNA"/>
</dbReference>
<comment type="similarity">
    <text evidence="2">Belongs to the methyl-accepting chemotaxis (MCP) protein family.</text>
</comment>
<dbReference type="Proteomes" id="UP000218505">
    <property type="component" value="Chromosome"/>
</dbReference>
<keyword evidence="4" id="KW-0472">Membrane</keyword>
<organism evidence="6 7">
    <name type="scientific">Actinosynnema pretiosum</name>
    <dbReference type="NCBI Taxonomy" id="42197"/>
    <lineage>
        <taxon>Bacteria</taxon>
        <taxon>Bacillati</taxon>
        <taxon>Actinomycetota</taxon>
        <taxon>Actinomycetes</taxon>
        <taxon>Pseudonocardiales</taxon>
        <taxon>Pseudonocardiaceae</taxon>
        <taxon>Actinosynnema</taxon>
    </lineage>
</organism>
<name>A0A290ZA87_9PSEU</name>
<sequence length="493" mass="50096">MSTPETSRPSLSGAVWTPSILAVLSGVVATLLAISGASTAVVVAVLVVGVLLTLVLARKGASTAEHAVDNAVAADTALRRGDLAAVDASGAPLSEGIAAVGQRLSGLGPAVDLLTIAGQEMHASGSTIAEGVQATANQVSTIVQSAEGVSSQVAGIAAAGEEMHAAIQEISRNVSDASQVARTGVDALEQTSTRMGALETSSATIGGIVKTITAIAEQTNLLALNATIEAARAGDAGKGFAVVAGEVKDLARETAKATEEIAQTVQQIQGDSAAAIQSINEISQIMASIADYQSSIASAVEQQTATTSEMNSATNEVSTQAEQIARAISVVNEQSVTTSTAAERNRLAVAEITRIAGELRETTGALTLPALESVAPSYSVTWDKPANCMHIDLVGVWEQKLADAYGKEFASKIAEHRPGWTVICDMSRLGATIPGVQAVIEGTMTAAVGSGIRHAAIIVASPLVAMQMQRSSDATGAPISYVASHTEARKAVA</sequence>
<evidence type="ECO:0000256" key="4">
    <source>
        <dbReference type="SAM" id="Phobius"/>
    </source>
</evidence>
<dbReference type="GO" id="GO:0007165">
    <property type="term" value="P:signal transduction"/>
    <property type="evidence" value="ECO:0007669"/>
    <property type="project" value="UniProtKB-KW"/>
</dbReference>
<dbReference type="PANTHER" id="PTHR32089:SF112">
    <property type="entry name" value="LYSOZYME-LIKE PROTEIN-RELATED"/>
    <property type="match status" value="1"/>
</dbReference>
<evidence type="ECO:0000256" key="2">
    <source>
        <dbReference type="ARBA" id="ARBA00029447"/>
    </source>
</evidence>
<keyword evidence="4" id="KW-0812">Transmembrane</keyword>
<dbReference type="GO" id="GO:0006935">
    <property type="term" value="P:chemotaxis"/>
    <property type="evidence" value="ECO:0007669"/>
    <property type="project" value="InterPro"/>
</dbReference>
<dbReference type="InterPro" id="IPR004089">
    <property type="entry name" value="MCPsignal_dom"/>
</dbReference>
<feature type="domain" description="Methyl-accepting transducer" evidence="5">
    <location>
        <begin position="117"/>
        <end position="339"/>
    </location>
</feature>
<gene>
    <name evidence="6" type="ORF">CNX65_23805</name>
</gene>
<dbReference type="Gene3D" id="1.10.287.950">
    <property type="entry name" value="Methyl-accepting chemotaxis protein"/>
    <property type="match status" value="1"/>
</dbReference>
<reference evidence="6" key="1">
    <citation type="submission" date="2017-09" db="EMBL/GenBank/DDBJ databases">
        <title>Complete Genome Sequence of ansamitocin-producing Bacterium Actinosynnema pretiosum X47.</title>
        <authorList>
            <person name="Cao G."/>
            <person name="Zong G."/>
            <person name="Zhong C."/>
            <person name="Fu J."/>
        </authorList>
    </citation>
    <scope>NUCLEOTIDE SEQUENCE [LARGE SCALE GENOMIC DNA]</scope>
    <source>
        <strain evidence="6">X47</strain>
    </source>
</reference>
<evidence type="ECO:0000313" key="7">
    <source>
        <dbReference type="Proteomes" id="UP000218505"/>
    </source>
</evidence>
<dbReference type="SMART" id="SM00283">
    <property type="entry name" value="MA"/>
    <property type="match status" value="1"/>
</dbReference>
<dbReference type="InterPro" id="IPR004090">
    <property type="entry name" value="Chemotax_Me-accpt_rcpt"/>
</dbReference>
<evidence type="ECO:0000313" key="6">
    <source>
        <dbReference type="EMBL" id="ATE55927.1"/>
    </source>
</evidence>
<dbReference type="Pfam" id="PF00015">
    <property type="entry name" value="MCPsignal"/>
    <property type="match status" value="1"/>
</dbReference>
<proteinExistence type="inferred from homology"/>
<keyword evidence="7" id="KW-1185">Reference proteome</keyword>
<evidence type="ECO:0000256" key="3">
    <source>
        <dbReference type="PROSITE-ProRule" id="PRU00284"/>
    </source>
</evidence>
<dbReference type="SUPFAM" id="SSF58104">
    <property type="entry name" value="Methyl-accepting chemotaxis protein (MCP) signaling domain"/>
    <property type="match status" value="1"/>
</dbReference>
<protein>
    <recommendedName>
        <fullName evidence="5">Methyl-accepting transducer domain-containing protein</fullName>
    </recommendedName>
</protein>
<dbReference type="PROSITE" id="PS50111">
    <property type="entry name" value="CHEMOTAXIS_TRANSDUC_2"/>
    <property type="match status" value="1"/>
</dbReference>
<keyword evidence="4" id="KW-1133">Transmembrane helix</keyword>
<evidence type="ECO:0000259" key="5">
    <source>
        <dbReference type="PROSITE" id="PS50111"/>
    </source>
</evidence>
<dbReference type="PANTHER" id="PTHR32089">
    <property type="entry name" value="METHYL-ACCEPTING CHEMOTAXIS PROTEIN MCPB"/>
    <property type="match status" value="1"/>
</dbReference>
<keyword evidence="1 3" id="KW-0807">Transducer</keyword>
<evidence type="ECO:0000256" key="1">
    <source>
        <dbReference type="ARBA" id="ARBA00023224"/>
    </source>
</evidence>
<dbReference type="PRINTS" id="PR00260">
    <property type="entry name" value="CHEMTRNSDUCR"/>
</dbReference>